<keyword evidence="7" id="KW-1185">Reference proteome</keyword>
<sequence>MKKIKFSRIALVLVFMMTFMISTGGMSTRAYAVENDEVIEQQQDVQVGNTTEEQIISSEKLEEGDLIEGEVDEIDTEQEENKQTSTENGEDEEQITSSEKLEEGNLIEGEVDEIDTEQEENKQTSKENGEDEEQITSSEKLEEGDLIEGEVDEIDTEQEENKQISTENGEDEEQITSSEKLEEGDLIEGEVDEIDTEQEENKQTSIEKDDEDEQISAEGEEGISEETESEEKMNETTTEEKKSDVMVPAEEINSVEDGSEETAVEGQSPAETPIEEVTKTELLQLERVENNAEEIEEKTINLEVGDEEEVPYKVDGYKFDNWQGDSSIASIKEKPFKRKIVANGVGTTTITVTYRKRISGIIHREYDYKSVSYKIEVKAKPVTGVTITEDHAGWFEKESFELLTNKNKKLYAQVEPKNATNKNVTWSSDNEKVATVENGLVTSLNPGKAIITVTTKDGNKTDTCEVTVKPRKDDICAGDIKFINPDDEHKQLEARIDETIQLNFRVKNTDNSGSWGIDHWFGVHYETMKIEFSNGIETQIKDESFGYGPFGPGDIVDFPVKYTVKQEDYDNSEDHKLRITATVTAVCKSNIFGWKIIEDTDTSTIEITIKPKDVVKPEINLNENILELIVGNISTLTADKKPQEASVIWKTSDEKIATVENGKVSAVSPGKVNITAIIEVDGKEYSSICEVTVKPERVSVTGSTNGLGTVTVTGATEGATLNLYRRLSDEEKIHIGEPYTWKENQTEYKFKNVSAGNDYYVTQTVNGIESNPSNPVNVTFSKFDIFNKVTNNLDGTYTAVWGYKNNTAKQIIVNKNNSKFNKKGAKFIIKGNKKPLNVFEKGTYDTAFTTTFYKKNLVWTLKCPDGEKITSIAEAGPEAEISEVGTSEDIKVKYGTKLENIEFPATVKCALMIGNVPNNEGIDVEVEWREGQKKYDGNKAGEYEFEGTLSPPKGVKNTEKVATIKVIVDSEPYIPPYIPPTPSNPDETPPVITLEQGTEIVELEVGSGQYDVRSNVTALDNKDGDITNSIEVTGTVDTSESGEYTLKYNVKDKANNSADEVIRTVKVVNFVKNVNIIKDIPVPYGTSEDKIGLPENVQITLSDGSKPEIPVTWDNSTPQYDGKIAKKYEFAGKLDLSKLQYVKETELKAKVNVIVAPYESNGTSHKSHHSSNNSDTTNPVITLIGDSKVILEFGADYKDAGATAEDNKDGDITNKIEIGGDKVDTNKAGNYNITYNVKDSAGNKADEVKRTVVVEDEVIIPAEPEIPEGTPDKKKPVITLNGDSEINLNLGEKYEELGVTAVDDVDGDITDKIEISINGKDEKVNTDKEGTYVITYKVSDKAGNKADEVVRTVVVKSIEEDKEIVVPSDKVPEGTPNDVVKETAEHQAKKELPVLPKTGGQSPLINYITGAFIVLLGLKIRKNTKADENE</sequence>
<feature type="compositionally biased region" description="Acidic residues" evidence="3">
    <location>
        <begin position="62"/>
        <end position="78"/>
    </location>
</feature>
<keyword evidence="1" id="KW-0727">SH2 domain</keyword>
<dbReference type="Pfam" id="PF16403">
    <property type="entry name" value="Bact_surface_Ig-like"/>
    <property type="match status" value="3"/>
</dbReference>
<dbReference type="RefSeq" id="WP_268050236.1">
    <property type="nucleotide sequence ID" value="NZ_JAPQES010000004.1"/>
</dbReference>
<feature type="domain" description="BIG2" evidence="5">
    <location>
        <begin position="615"/>
        <end position="687"/>
    </location>
</feature>
<feature type="compositionally biased region" description="Acidic residues" evidence="3">
    <location>
        <begin position="253"/>
        <end position="263"/>
    </location>
</feature>
<organism evidence="6 7">
    <name type="scientific">Clostridium ganghwense</name>
    <dbReference type="NCBI Taxonomy" id="312089"/>
    <lineage>
        <taxon>Bacteria</taxon>
        <taxon>Bacillati</taxon>
        <taxon>Bacillota</taxon>
        <taxon>Clostridia</taxon>
        <taxon>Eubacteriales</taxon>
        <taxon>Clostridiaceae</taxon>
        <taxon>Clostridium</taxon>
    </lineage>
</organism>
<dbReference type="EMBL" id="JAPQES010000004">
    <property type="protein sequence ID" value="MCY6371370.1"/>
    <property type="molecule type" value="Genomic_DNA"/>
</dbReference>
<evidence type="ECO:0000313" key="6">
    <source>
        <dbReference type="EMBL" id="MCY6371370.1"/>
    </source>
</evidence>
<comment type="caution">
    <text evidence="6">The sequence shown here is derived from an EMBL/GenBank/DDBJ whole genome shotgun (WGS) entry which is preliminary data.</text>
</comment>
<dbReference type="SMART" id="SM00635">
    <property type="entry name" value="BID_2"/>
    <property type="match status" value="2"/>
</dbReference>
<dbReference type="InterPro" id="IPR051846">
    <property type="entry name" value="SH2_domain_adapters"/>
</dbReference>
<reference evidence="6" key="1">
    <citation type="submission" date="2022-12" db="EMBL/GenBank/DDBJ databases">
        <authorList>
            <person name="Wang J."/>
        </authorList>
    </citation>
    <scope>NUCLEOTIDE SEQUENCE</scope>
    <source>
        <strain evidence="6">HY-42-06</strain>
    </source>
</reference>
<dbReference type="PANTHER" id="PTHR15127">
    <property type="entry name" value="HEAVYWEIGHT, ISOFORM A"/>
    <property type="match status" value="1"/>
</dbReference>
<feature type="compositionally biased region" description="Acidic residues" evidence="3">
    <location>
        <begin position="208"/>
        <end position="229"/>
    </location>
</feature>
<feature type="region of interest" description="Disordered" evidence="3">
    <location>
        <begin position="48"/>
        <end position="273"/>
    </location>
</feature>
<feature type="compositionally biased region" description="Basic and acidic residues" evidence="3">
    <location>
        <begin position="230"/>
        <end position="244"/>
    </location>
</feature>
<dbReference type="InterPro" id="IPR032179">
    <property type="entry name" value="Cry22Aa_Ig-like"/>
</dbReference>
<evidence type="ECO:0000259" key="5">
    <source>
        <dbReference type="SMART" id="SM00635"/>
    </source>
</evidence>
<feature type="domain" description="BIG2" evidence="5">
    <location>
        <begin position="381"/>
        <end position="465"/>
    </location>
</feature>
<feature type="coiled-coil region" evidence="2">
    <location>
        <begin position="278"/>
        <end position="305"/>
    </location>
</feature>
<dbReference type="Pfam" id="PF07532">
    <property type="entry name" value="Big_4"/>
    <property type="match status" value="1"/>
</dbReference>
<dbReference type="InterPro" id="IPR013783">
    <property type="entry name" value="Ig-like_fold"/>
</dbReference>
<feature type="compositionally biased region" description="Polar residues" evidence="3">
    <location>
        <begin position="48"/>
        <end position="57"/>
    </location>
</feature>
<dbReference type="InterPro" id="IPR011081">
    <property type="entry name" value="Big_4"/>
</dbReference>
<evidence type="ECO:0000256" key="1">
    <source>
        <dbReference type="ARBA" id="ARBA00022999"/>
    </source>
</evidence>
<dbReference type="Pfam" id="PF02368">
    <property type="entry name" value="Big_2"/>
    <property type="match status" value="2"/>
</dbReference>
<dbReference type="PANTHER" id="PTHR15127:SF32">
    <property type="entry name" value="HEAVYWEIGHT, ISOFORM A"/>
    <property type="match status" value="1"/>
</dbReference>
<dbReference type="Gene3D" id="2.60.40.10">
    <property type="entry name" value="Immunoglobulins"/>
    <property type="match status" value="3"/>
</dbReference>
<keyword evidence="2" id="KW-0175">Coiled coil</keyword>
<feature type="compositionally biased region" description="Acidic residues" evidence="3">
    <location>
        <begin position="109"/>
        <end position="118"/>
    </location>
</feature>
<evidence type="ECO:0000256" key="4">
    <source>
        <dbReference type="SAM" id="SignalP"/>
    </source>
</evidence>
<proteinExistence type="predicted"/>
<gene>
    <name evidence="6" type="ORF">OXH55_12040</name>
</gene>
<protein>
    <submittedName>
        <fullName evidence="6">DUF5011 domain-containing protein</fullName>
    </submittedName>
</protein>
<feature type="signal peptide" evidence="4">
    <location>
        <begin position="1"/>
        <end position="32"/>
    </location>
</feature>
<dbReference type="Gene3D" id="2.60.40.1080">
    <property type="match status" value="2"/>
</dbReference>
<evidence type="ECO:0000256" key="3">
    <source>
        <dbReference type="SAM" id="MobiDB-lite"/>
    </source>
</evidence>
<feature type="compositionally biased region" description="Basic and acidic residues" evidence="3">
    <location>
        <begin position="119"/>
        <end position="128"/>
    </location>
</feature>
<keyword evidence="4" id="KW-0732">Signal</keyword>
<feature type="compositionally biased region" description="Acidic residues" evidence="3">
    <location>
        <begin position="182"/>
        <end position="198"/>
    </location>
</feature>
<feature type="compositionally biased region" description="Acidic residues" evidence="3">
    <location>
        <begin position="142"/>
        <end position="158"/>
    </location>
</feature>
<evidence type="ECO:0000313" key="7">
    <source>
        <dbReference type="Proteomes" id="UP001079657"/>
    </source>
</evidence>
<dbReference type="InterPro" id="IPR008964">
    <property type="entry name" value="Invasin/intimin_cell_adhesion"/>
</dbReference>
<dbReference type="Proteomes" id="UP001079657">
    <property type="component" value="Unassembled WGS sequence"/>
</dbReference>
<dbReference type="InterPro" id="IPR003343">
    <property type="entry name" value="Big_2"/>
</dbReference>
<evidence type="ECO:0000256" key="2">
    <source>
        <dbReference type="SAM" id="Coils"/>
    </source>
</evidence>
<feature type="chain" id="PRO_5047372662" evidence="4">
    <location>
        <begin position="33"/>
        <end position="1430"/>
    </location>
</feature>
<name>A0ABT4CQN8_9CLOT</name>
<dbReference type="SUPFAM" id="SSF49373">
    <property type="entry name" value="Invasin/intimin cell-adhesion fragments"/>
    <property type="match status" value="2"/>
</dbReference>
<accession>A0ABT4CQN8</accession>